<feature type="signal peptide" evidence="1">
    <location>
        <begin position="1"/>
        <end position="27"/>
    </location>
</feature>
<keyword evidence="3" id="KW-1185">Reference proteome</keyword>
<reference evidence="2" key="2">
    <citation type="submission" date="2020-09" db="EMBL/GenBank/DDBJ databases">
        <authorList>
            <person name="Sun Q."/>
            <person name="Ohkuma M."/>
        </authorList>
    </citation>
    <scope>NUCLEOTIDE SEQUENCE</scope>
    <source>
        <strain evidence="2">JCM 4815</strain>
    </source>
</reference>
<name>A0A918Q7E9_9ACTN</name>
<evidence type="ECO:0008006" key="4">
    <source>
        <dbReference type="Google" id="ProtNLM"/>
    </source>
</evidence>
<keyword evidence="1" id="KW-0732">Signal</keyword>
<evidence type="ECO:0000313" key="2">
    <source>
        <dbReference type="EMBL" id="GGZ34421.1"/>
    </source>
</evidence>
<organism evidence="2 3">
    <name type="scientific">Streptomyces poonensis</name>
    <dbReference type="NCBI Taxonomy" id="68255"/>
    <lineage>
        <taxon>Bacteria</taxon>
        <taxon>Bacillati</taxon>
        <taxon>Actinomycetota</taxon>
        <taxon>Actinomycetes</taxon>
        <taxon>Kitasatosporales</taxon>
        <taxon>Streptomycetaceae</taxon>
        <taxon>Streptomyces</taxon>
    </lineage>
</organism>
<comment type="caution">
    <text evidence="2">The sequence shown here is derived from an EMBL/GenBank/DDBJ whole genome shotgun (WGS) entry which is preliminary data.</text>
</comment>
<dbReference type="RefSeq" id="WP_189865330.1">
    <property type="nucleotide sequence ID" value="NZ_BMVW01000017.1"/>
</dbReference>
<protein>
    <recommendedName>
        <fullName evidence="4">Secreted protein</fullName>
    </recommendedName>
</protein>
<feature type="chain" id="PRO_5037137928" description="Secreted protein" evidence="1">
    <location>
        <begin position="28"/>
        <end position="151"/>
    </location>
</feature>
<dbReference type="Proteomes" id="UP000622166">
    <property type="component" value="Unassembled WGS sequence"/>
</dbReference>
<accession>A0A918Q7E9</accession>
<evidence type="ECO:0000256" key="1">
    <source>
        <dbReference type="SAM" id="SignalP"/>
    </source>
</evidence>
<dbReference type="EMBL" id="BMVW01000017">
    <property type="protein sequence ID" value="GGZ34421.1"/>
    <property type="molecule type" value="Genomic_DNA"/>
</dbReference>
<proteinExistence type="predicted"/>
<evidence type="ECO:0000313" key="3">
    <source>
        <dbReference type="Proteomes" id="UP000622166"/>
    </source>
</evidence>
<reference evidence="2" key="1">
    <citation type="journal article" date="2014" name="Int. J. Syst. Evol. Microbiol.">
        <title>Complete genome sequence of Corynebacterium casei LMG S-19264T (=DSM 44701T), isolated from a smear-ripened cheese.</title>
        <authorList>
            <consortium name="US DOE Joint Genome Institute (JGI-PGF)"/>
            <person name="Walter F."/>
            <person name="Albersmeier A."/>
            <person name="Kalinowski J."/>
            <person name="Ruckert C."/>
        </authorList>
    </citation>
    <scope>NUCLEOTIDE SEQUENCE</scope>
    <source>
        <strain evidence="2">JCM 4815</strain>
    </source>
</reference>
<dbReference type="AlphaFoldDB" id="A0A918Q7E9"/>
<sequence length="151" mass="16753">MRPSRSLAPVSAAAALPLLLLMTLPCAAVPHARAGHGEWHARVVDGPPQARLVEGPPYARVVDGPRVRPKPFGAECRTAVDGSRAVAYCHNPHADADRVRLHVECERWWDIDTDGPPAEAGPARTVRLTGRCWQEVRSVWVSHERQRQRQR</sequence>
<gene>
    <name evidence="2" type="ORF">GCM10010365_64200</name>
</gene>